<dbReference type="EMBL" id="JBEHCU010006202">
    <property type="protein sequence ID" value="KAL1397638.1"/>
    <property type="molecule type" value="Genomic_DNA"/>
</dbReference>
<comment type="caution">
    <text evidence="2">The sequence shown here is derived from an EMBL/GenBank/DDBJ whole genome shotgun (WGS) entry which is preliminary data.</text>
</comment>
<evidence type="ECO:0000313" key="2">
    <source>
        <dbReference type="EMBL" id="KAL1397638.1"/>
    </source>
</evidence>
<feature type="region of interest" description="Disordered" evidence="1">
    <location>
        <begin position="1"/>
        <end position="35"/>
    </location>
</feature>
<proteinExistence type="predicted"/>
<name>A0ABD1DDA4_CULPP</name>
<reference evidence="2 3" key="1">
    <citation type="submission" date="2024-05" db="EMBL/GenBank/DDBJ databases">
        <title>Culex pipiens pipiens assembly and annotation.</title>
        <authorList>
            <person name="Alout H."/>
            <person name="Durand T."/>
        </authorList>
    </citation>
    <scope>NUCLEOTIDE SEQUENCE [LARGE SCALE GENOMIC DNA]</scope>
    <source>
        <strain evidence="2">HA-2024</strain>
        <tissue evidence="2">Whole body</tissue>
    </source>
</reference>
<dbReference type="Proteomes" id="UP001562425">
    <property type="component" value="Unassembled WGS sequence"/>
</dbReference>
<protein>
    <submittedName>
        <fullName evidence="2">Uncharacterized protein</fullName>
    </submittedName>
</protein>
<organism evidence="2 3">
    <name type="scientific">Culex pipiens pipiens</name>
    <name type="common">Northern house mosquito</name>
    <dbReference type="NCBI Taxonomy" id="38569"/>
    <lineage>
        <taxon>Eukaryota</taxon>
        <taxon>Metazoa</taxon>
        <taxon>Ecdysozoa</taxon>
        <taxon>Arthropoda</taxon>
        <taxon>Hexapoda</taxon>
        <taxon>Insecta</taxon>
        <taxon>Pterygota</taxon>
        <taxon>Neoptera</taxon>
        <taxon>Endopterygota</taxon>
        <taxon>Diptera</taxon>
        <taxon>Nematocera</taxon>
        <taxon>Culicoidea</taxon>
        <taxon>Culicidae</taxon>
        <taxon>Culicinae</taxon>
        <taxon>Culicini</taxon>
        <taxon>Culex</taxon>
        <taxon>Culex</taxon>
    </lineage>
</organism>
<gene>
    <name evidence="2" type="ORF">pipiens_009610</name>
</gene>
<dbReference type="AlphaFoldDB" id="A0ABD1DDA4"/>
<evidence type="ECO:0000313" key="3">
    <source>
        <dbReference type="Proteomes" id="UP001562425"/>
    </source>
</evidence>
<keyword evidence="3" id="KW-1185">Reference proteome</keyword>
<accession>A0ABD1DDA4</accession>
<evidence type="ECO:0000256" key="1">
    <source>
        <dbReference type="SAM" id="MobiDB-lite"/>
    </source>
</evidence>
<sequence length="115" mass="12774">MSKLKQNEDLPVWPAFGRRPSKDSQPSRVSIDRVPTSKRVDADCAKSIATTICPPPSSSSDINSGLARLKSPRPWNVVWATSLSLWRMAAIKWTHNAKAVQISKRYTSIGSVKRL</sequence>